<accession>A0A6G0U2U1</accession>
<protein>
    <recommendedName>
        <fullName evidence="1">Integrase catalytic domain-containing protein</fullName>
    </recommendedName>
</protein>
<dbReference type="InterPro" id="IPR012337">
    <property type="entry name" value="RNaseH-like_sf"/>
</dbReference>
<dbReference type="PANTHER" id="PTHR46585">
    <property type="entry name" value="INTEGRASE CORE DOMAIN CONTAINING PROTEIN"/>
    <property type="match status" value="1"/>
</dbReference>
<keyword evidence="3" id="KW-1185">Reference proteome</keyword>
<dbReference type="Gene3D" id="3.30.420.10">
    <property type="entry name" value="Ribonuclease H-like superfamily/Ribonuclease H"/>
    <property type="match status" value="1"/>
</dbReference>
<name>A0A6G0U2U1_APHGL</name>
<dbReference type="PROSITE" id="PS50994">
    <property type="entry name" value="INTEGRASE"/>
    <property type="match status" value="1"/>
</dbReference>
<evidence type="ECO:0000313" key="3">
    <source>
        <dbReference type="Proteomes" id="UP000475862"/>
    </source>
</evidence>
<evidence type="ECO:0000313" key="2">
    <source>
        <dbReference type="EMBL" id="KAE9542939.1"/>
    </source>
</evidence>
<dbReference type="OrthoDB" id="6618058at2759"/>
<dbReference type="InterPro" id="IPR001584">
    <property type="entry name" value="Integrase_cat-core"/>
</dbReference>
<sequence length="325" mass="38202">MNDDLIHCHKCKKRTKNINATKIQTVNDKLLLAKELHKPVRKRFPKRRIITHGIDDLWAVDLVIMRNFSDENEDTFSKFAWAFPLKKKDGISVSKAFEKIIEQAKTQNHQAPKLLHADKGLEFENKHFKNVLKKYSIHMYHTQNEEKSAIIERFNRTLNGKMRLCFEVQKSKKWINILQNLLDEYNFKDIHRSIGMKPCEVNKSNEDDVLHKLFSTKNKPKPKTKFSVGDRVRIKAYKKTFGNKYSNNWTKEIFILKDILNTNPITYKIIDLNNEEIEGNNDNINKMDNKKTYPTKTCDKCNLTIGCTNWSAHLKSIRHGKNDID</sequence>
<dbReference type="InterPro" id="IPR036397">
    <property type="entry name" value="RNaseH_sf"/>
</dbReference>
<organism evidence="2 3">
    <name type="scientific">Aphis glycines</name>
    <name type="common">Soybean aphid</name>
    <dbReference type="NCBI Taxonomy" id="307491"/>
    <lineage>
        <taxon>Eukaryota</taxon>
        <taxon>Metazoa</taxon>
        <taxon>Ecdysozoa</taxon>
        <taxon>Arthropoda</taxon>
        <taxon>Hexapoda</taxon>
        <taxon>Insecta</taxon>
        <taxon>Pterygota</taxon>
        <taxon>Neoptera</taxon>
        <taxon>Paraneoptera</taxon>
        <taxon>Hemiptera</taxon>
        <taxon>Sternorrhyncha</taxon>
        <taxon>Aphidomorpha</taxon>
        <taxon>Aphidoidea</taxon>
        <taxon>Aphididae</taxon>
        <taxon>Aphidini</taxon>
        <taxon>Aphis</taxon>
        <taxon>Aphis</taxon>
    </lineage>
</organism>
<feature type="domain" description="Integrase catalytic" evidence="1">
    <location>
        <begin position="41"/>
        <end position="206"/>
    </location>
</feature>
<evidence type="ECO:0000259" key="1">
    <source>
        <dbReference type="PROSITE" id="PS50994"/>
    </source>
</evidence>
<dbReference type="SUPFAM" id="SSF53098">
    <property type="entry name" value="Ribonuclease H-like"/>
    <property type="match status" value="1"/>
</dbReference>
<proteinExistence type="predicted"/>
<dbReference type="EMBL" id="VYZN01000009">
    <property type="protein sequence ID" value="KAE9542939.1"/>
    <property type="molecule type" value="Genomic_DNA"/>
</dbReference>
<dbReference type="PANTHER" id="PTHR46585:SF1">
    <property type="entry name" value="CHROMO DOMAIN-CONTAINING PROTEIN"/>
    <property type="match status" value="1"/>
</dbReference>
<gene>
    <name evidence="2" type="ORF">AGLY_002850</name>
</gene>
<dbReference type="Proteomes" id="UP000475862">
    <property type="component" value="Unassembled WGS sequence"/>
</dbReference>
<dbReference type="AlphaFoldDB" id="A0A6G0U2U1"/>
<dbReference type="GO" id="GO:0003676">
    <property type="term" value="F:nucleic acid binding"/>
    <property type="evidence" value="ECO:0007669"/>
    <property type="project" value="InterPro"/>
</dbReference>
<comment type="caution">
    <text evidence="2">The sequence shown here is derived from an EMBL/GenBank/DDBJ whole genome shotgun (WGS) entry which is preliminary data.</text>
</comment>
<dbReference type="GO" id="GO:0015074">
    <property type="term" value="P:DNA integration"/>
    <property type="evidence" value="ECO:0007669"/>
    <property type="project" value="InterPro"/>
</dbReference>
<reference evidence="2 3" key="1">
    <citation type="submission" date="2019-08" db="EMBL/GenBank/DDBJ databases">
        <title>The genome of the soybean aphid Biotype 1, its phylome, world population structure and adaptation to the North American continent.</title>
        <authorList>
            <person name="Giordano R."/>
            <person name="Donthu R.K."/>
            <person name="Hernandez A.G."/>
            <person name="Wright C.L."/>
            <person name="Zimin A.V."/>
        </authorList>
    </citation>
    <scope>NUCLEOTIDE SEQUENCE [LARGE SCALE GENOMIC DNA]</scope>
    <source>
        <tissue evidence="2">Whole aphids</tissue>
    </source>
</reference>